<reference evidence="2 3" key="1">
    <citation type="submission" date="2019-08" db="EMBL/GenBank/DDBJ databases">
        <title>The genome of the soybean aphid Biotype 1, its phylome, world population structure and adaptation to the North American continent.</title>
        <authorList>
            <person name="Giordano R."/>
            <person name="Donthu R.K."/>
            <person name="Hernandez A.G."/>
            <person name="Wright C.L."/>
            <person name="Zimin A.V."/>
        </authorList>
    </citation>
    <scope>NUCLEOTIDE SEQUENCE [LARGE SCALE GENOMIC DNA]</scope>
    <source>
        <tissue evidence="2">Whole aphids</tissue>
    </source>
</reference>
<feature type="region of interest" description="Disordered" evidence="1">
    <location>
        <begin position="150"/>
        <end position="208"/>
    </location>
</feature>
<feature type="region of interest" description="Disordered" evidence="1">
    <location>
        <begin position="54"/>
        <end position="89"/>
    </location>
</feature>
<feature type="compositionally biased region" description="Gly residues" evidence="1">
    <location>
        <begin position="188"/>
        <end position="200"/>
    </location>
</feature>
<gene>
    <name evidence="2" type="ORF">AGLY_013031</name>
</gene>
<name>A0A6G0T7W0_APHGL</name>
<proteinExistence type="predicted"/>
<protein>
    <submittedName>
        <fullName evidence="2">Uncharacterized protein</fullName>
    </submittedName>
</protein>
<organism evidence="2 3">
    <name type="scientific">Aphis glycines</name>
    <name type="common">Soybean aphid</name>
    <dbReference type="NCBI Taxonomy" id="307491"/>
    <lineage>
        <taxon>Eukaryota</taxon>
        <taxon>Metazoa</taxon>
        <taxon>Ecdysozoa</taxon>
        <taxon>Arthropoda</taxon>
        <taxon>Hexapoda</taxon>
        <taxon>Insecta</taxon>
        <taxon>Pterygota</taxon>
        <taxon>Neoptera</taxon>
        <taxon>Paraneoptera</taxon>
        <taxon>Hemiptera</taxon>
        <taxon>Sternorrhyncha</taxon>
        <taxon>Aphidomorpha</taxon>
        <taxon>Aphidoidea</taxon>
        <taxon>Aphididae</taxon>
        <taxon>Aphidini</taxon>
        <taxon>Aphis</taxon>
        <taxon>Aphis</taxon>
    </lineage>
</organism>
<evidence type="ECO:0000313" key="3">
    <source>
        <dbReference type="Proteomes" id="UP000475862"/>
    </source>
</evidence>
<evidence type="ECO:0000313" key="2">
    <source>
        <dbReference type="EMBL" id="KAE9527333.1"/>
    </source>
</evidence>
<accession>A0A6G0T7W0</accession>
<dbReference type="Proteomes" id="UP000475862">
    <property type="component" value="Unassembled WGS sequence"/>
</dbReference>
<dbReference type="AlphaFoldDB" id="A0A6G0T7W0"/>
<dbReference type="EMBL" id="VYZN01000053">
    <property type="protein sequence ID" value="KAE9527333.1"/>
    <property type="molecule type" value="Genomic_DNA"/>
</dbReference>
<evidence type="ECO:0000256" key="1">
    <source>
        <dbReference type="SAM" id="MobiDB-lite"/>
    </source>
</evidence>
<keyword evidence="3" id="KW-1185">Reference proteome</keyword>
<sequence>MQDGTFLRVTSVTNNTTRLGRRLGYRREAENTANFTVHTQCMSATRRGRRHQGLHMLGSESGPSHGLPAPATSSGLRTRAPVGPSPSDGAADCLCEDDALAVGTFTDMSPRGLLLPQPVTVFFIEKSRGGYWAAAAAAAMSSAHELVDDTSGSSQYTKGVEPATSGGDGSRPCTAVNALARERPTFGSDGGGGTGGGTVGGVKSPISD</sequence>
<comment type="caution">
    <text evidence="2">The sequence shown here is derived from an EMBL/GenBank/DDBJ whole genome shotgun (WGS) entry which is preliminary data.</text>
</comment>